<dbReference type="GO" id="GO:0032299">
    <property type="term" value="C:ribonuclease H2 complex"/>
    <property type="evidence" value="ECO:0007669"/>
    <property type="project" value="InterPro"/>
</dbReference>
<sequence length="169" mass="19225">MTPIDPLFIAIPMLELARKKSSESPGVFLTLDHLFDNPDNPSVARLATLRGLDASLAHVWKVPHIPADLIELASRPTEIAQGMCVYRLNDEKVVTWLRLKTRADTFIAPVFTHAQVERLSVRFDSFAILRQLIQHVDTETLDERQKKGNAWWFGLAYARTVQMYVVKSV</sequence>
<reference evidence="1 2" key="1">
    <citation type="journal article" date="2018" name="New Phytol.">
        <title>Phylogenomics of Endogonaceae and evolution of mycorrhizas within Mucoromycota.</title>
        <authorList>
            <person name="Chang Y."/>
            <person name="Desiro A."/>
            <person name="Na H."/>
            <person name="Sandor L."/>
            <person name="Lipzen A."/>
            <person name="Clum A."/>
            <person name="Barry K."/>
            <person name="Grigoriev I.V."/>
            <person name="Martin F.M."/>
            <person name="Stajich J.E."/>
            <person name="Smith M.E."/>
            <person name="Bonito G."/>
            <person name="Spatafora J.W."/>
        </authorList>
    </citation>
    <scope>NUCLEOTIDE SEQUENCE [LARGE SCALE GENOMIC DNA]</scope>
    <source>
        <strain evidence="1 2">GMNB39</strain>
    </source>
</reference>
<dbReference type="GO" id="GO:0006401">
    <property type="term" value="P:RNA catabolic process"/>
    <property type="evidence" value="ECO:0007669"/>
    <property type="project" value="TreeGrafter"/>
</dbReference>
<evidence type="ECO:0000313" key="2">
    <source>
        <dbReference type="Proteomes" id="UP000268093"/>
    </source>
</evidence>
<evidence type="ECO:0000313" key="1">
    <source>
        <dbReference type="EMBL" id="RUP49011.1"/>
    </source>
</evidence>
<proteinExistence type="predicted"/>
<gene>
    <name evidence="1" type="ORF">BC936DRAFT_143478</name>
</gene>
<dbReference type="AlphaFoldDB" id="A0A433DDT7"/>
<organism evidence="1 2">
    <name type="scientific">Jimgerdemannia flammicorona</name>
    <dbReference type="NCBI Taxonomy" id="994334"/>
    <lineage>
        <taxon>Eukaryota</taxon>
        <taxon>Fungi</taxon>
        <taxon>Fungi incertae sedis</taxon>
        <taxon>Mucoromycota</taxon>
        <taxon>Mucoromycotina</taxon>
        <taxon>Endogonomycetes</taxon>
        <taxon>Endogonales</taxon>
        <taxon>Endogonaceae</taxon>
        <taxon>Jimgerdemannia</taxon>
    </lineage>
</organism>
<comment type="caution">
    <text evidence="1">The sequence shown here is derived from an EMBL/GenBank/DDBJ whole genome shotgun (WGS) entry which is preliminary data.</text>
</comment>
<dbReference type="PANTHER" id="PTHR13383">
    <property type="entry name" value="RIBONUCLEASE H2 SUBUNIT B"/>
    <property type="match status" value="1"/>
</dbReference>
<dbReference type="GO" id="GO:0005654">
    <property type="term" value="C:nucleoplasm"/>
    <property type="evidence" value="ECO:0007669"/>
    <property type="project" value="TreeGrafter"/>
</dbReference>
<protein>
    <submittedName>
        <fullName evidence="1">Uncharacterized protein</fullName>
    </submittedName>
</protein>
<accession>A0A433DDT7</accession>
<dbReference type="OrthoDB" id="29098at2759"/>
<dbReference type="Proteomes" id="UP000268093">
    <property type="component" value="Unassembled WGS sequence"/>
</dbReference>
<dbReference type="PANTHER" id="PTHR13383:SF11">
    <property type="entry name" value="RIBONUCLEASE H2 SUBUNIT B"/>
    <property type="match status" value="1"/>
</dbReference>
<dbReference type="Gene3D" id="1.10.20.120">
    <property type="match status" value="1"/>
</dbReference>
<name>A0A433DDT7_9FUNG</name>
<dbReference type="EMBL" id="RBNI01002705">
    <property type="protein sequence ID" value="RUP49011.1"/>
    <property type="molecule type" value="Genomic_DNA"/>
</dbReference>
<keyword evidence="2" id="KW-1185">Reference proteome</keyword>
<dbReference type="InterPro" id="IPR040456">
    <property type="entry name" value="RNase_H2_suB"/>
</dbReference>